<feature type="chain" id="PRO_5009315294" evidence="3">
    <location>
        <begin position="26"/>
        <end position="1683"/>
    </location>
</feature>
<feature type="signal peptide" evidence="3">
    <location>
        <begin position="1"/>
        <end position="25"/>
    </location>
</feature>
<feature type="coiled-coil region" evidence="1">
    <location>
        <begin position="1352"/>
        <end position="1379"/>
    </location>
</feature>
<reference evidence="5" key="1">
    <citation type="submission" date="2016-11" db="UniProtKB">
        <authorList>
            <consortium name="WormBaseParasite"/>
        </authorList>
    </citation>
    <scope>IDENTIFICATION</scope>
</reference>
<organism evidence="4 5">
    <name type="scientific">Meloidogyne hapla</name>
    <name type="common">Root-knot nematode worm</name>
    <dbReference type="NCBI Taxonomy" id="6305"/>
    <lineage>
        <taxon>Eukaryota</taxon>
        <taxon>Metazoa</taxon>
        <taxon>Ecdysozoa</taxon>
        <taxon>Nematoda</taxon>
        <taxon>Chromadorea</taxon>
        <taxon>Rhabditida</taxon>
        <taxon>Tylenchina</taxon>
        <taxon>Tylenchomorpha</taxon>
        <taxon>Tylenchoidea</taxon>
        <taxon>Meloidogynidae</taxon>
        <taxon>Meloidogyninae</taxon>
        <taxon>Meloidogyne</taxon>
    </lineage>
</organism>
<dbReference type="Proteomes" id="UP000095281">
    <property type="component" value="Unplaced"/>
</dbReference>
<feature type="coiled-coil region" evidence="1">
    <location>
        <begin position="650"/>
        <end position="752"/>
    </location>
</feature>
<evidence type="ECO:0000256" key="2">
    <source>
        <dbReference type="SAM" id="MobiDB-lite"/>
    </source>
</evidence>
<feature type="coiled-coil region" evidence="1">
    <location>
        <begin position="580"/>
        <end position="614"/>
    </location>
</feature>
<feature type="coiled-coil region" evidence="1">
    <location>
        <begin position="1263"/>
        <end position="1322"/>
    </location>
</feature>
<name>A0A1I8B025_MELHA</name>
<feature type="region of interest" description="Disordered" evidence="2">
    <location>
        <begin position="1661"/>
        <end position="1683"/>
    </location>
</feature>
<keyword evidence="4" id="KW-1185">Reference proteome</keyword>
<feature type="region of interest" description="Disordered" evidence="2">
    <location>
        <begin position="285"/>
        <end position="308"/>
    </location>
</feature>
<sequence>MDKCLSFILFLIFILLNCNYSNVNAKNKKLNNQNNHLQHLKPPPRHANLLLEDHLKGGKGPYKELLKNIRDGHPDRALPELLNMATFHDTEINALIDRMGDAEASIHLLTMNQEQGGGGQYDNQQDLNSIYNEIDSIKQQVEDTTSRIEILESNSSSFGDTTNNASTDKVEQLEEKVESLSQTVQDHEQQTRQIEEDLRRMDQRHSFPSTSNNENSRDLFNQINNLERKINKIEHSTANTGQTKIGNRSDIDRQGRDFNLKIEKNKSAIEKNIKEINELKNQIRNFGNKVGNNNNNQQRPNNNNEINQNGMKKFETLENNLKNQNQKIEEIGREMRSKQIHNNNSNNNKEIETIKRTIEQIKRENKENNLNQNKIKKLEKDLSEIQKLIENKEKIKNNELIKNDGRKMAEIEKIIYSTKNGLDFLSNEQKNVEYKIGEFDKQQNEFYRELNEQKELFNGNIRYKLELKYCLIDEEISKLEGSIGKIPGMQLKNKLSNKNETEEIERKMIEQREIIDKLMETKINEIHEKIDLLNNKIDENTEIQENKKYLNLKNKETLEERFDKFEKEFIEQFGWNMKNYKEMEEKVKMMEINEKELIQKIEIFEEKINRLGNLEEKIRNLEIFENNFKRLQPTIENLVFNDFLKNIEILEEKIKKLERWEEKKGSEIEKEIINLNKQLKLNLIKINEVDKMKELIINNKEEERNNFKNLNEEIKKLNNLRAQTGKVDFTKLEKDIQKLNENKRTLTKIENEIKKFGDLDIKIIKIENIEREMIKIDYKGRLEKLEKNITNSCKYKPDIKAKNGNNQKNEILTNITQMQWEGINKQIKLLELDIKKFDGLEKLLPTRIAVLEKQLKDQDERIWILENFKTGTNSFILQINERMIEAEKRLLMLDGVPEMIRALERQQKIEEKRVDRHEAFVNQFDNLEEYLNKIRILDWEIKKFDNIEHFVDRVNLMEREIKINRPRIDKIENDTVNIWENVKRLSNEIQKFDDIDALLKSFRSMRIELNRIYTRLELLEKYGEEIKNIYKFTEQIQNNFKLIIEELKEEENKKFKIVDKAIQGNSIRLDNFELIADEMRKLKRKEPTMLELQKFEEKWKQNNEDILIKLRIIENALHNRTERILRLESLNADLTQYGENSKRLRQFEKEWRALGGIDELIKKLKLIETNTKTLNLQENEIQKLKLDSIRLLNENNTRITDIDMILNRALAAEKSSKNLEKKYQDFEQNMKKYDKLILDLNKIKILEEQLKNVNNVDVFFSRLTDLERGMALNKRDLEELEKSNNLNFNKLNNELNSVFYNINGKINKVDILEDKINNLDNLNYKFPQRLKALEDNIEILKNYNHSLLPEYNREKLEKLEELNEKIKILENKSVGWENNLLKNNRIDQIEKDLFSLTLKIQKLQHFDEKLKNGNFDNLDDLFNKIKILELKQKEIDHFENKLGKIKDIETELNILTKKMTKVDYFTDLMNNYTNLENDLKQLKKVDWNVLNDYSGNLNSMVQNQNRLTTLEKQFYGIYGINGVDQNNNHEGILARFSMLETEMNELKTHEGRITNLEKIQKILELSPKGYDDRRLKAFEAKFGNFEKLALELEEIISLKRDIKNIKKLENKIDEIENNKIIEIKGKTEALKQKIENRIKKRLRILIENSDYYNYLNNGMESGNSSGNRSTAKNKNNRSRPAWG</sequence>
<keyword evidence="1" id="KW-0175">Coiled coil</keyword>
<evidence type="ECO:0000313" key="4">
    <source>
        <dbReference type="Proteomes" id="UP000095281"/>
    </source>
</evidence>
<protein>
    <submittedName>
        <fullName evidence="5">UBA domain-containing protein</fullName>
    </submittedName>
</protein>
<evidence type="ECO:0000256" key="1">
    <source>
        <dbReference type="SAM" id="Coils"/>
    </source>
</evidence>
<feature type="coiled-coil region" evidence="1">
    <location>
        <begin position="1167"/>
        <end position="1236"/>
    </location>
</feature>
<accession>A0A1I8B025</accession>
<proteinExistence type="predicted"/>
<feature type="coiled-coil region" evidence="1">
    <location>
        <begin position="492"/>
        <end position="521"/>
    </location>
</feature>
<keyword evidence="3" id="KW-0732">Signal</keyword>
<evidence type="ECO:0000313" key="5">
    <source>
        <dbReference type="WBParaSite" id="MhA1_Contig1105.frz3.fgene1"/>
    </source>
</evidence>
<dbReference type="WBParaSite" id="MhA1_Contig1105.frz3.fgene1">
    <property type="protein sequence ID" value="MhA1_Contig1105.frz3.fgene1"/>
    <property type="gene ID" value="MhA1_Contig1105.frz3.fgene1"/>
</dbReference>
<evidence type="ECO:0000256" key="3">
    <source>
        <dbReference type="SAM" id="SignalP"/>
    </source>
</evidence>